<keyword evidence="8" id="KW-0902">Two-component regulatory system</keyword>
<feature type="compositionally biased region" description="Pro residues" evidence="9">
    <location>
        <begin position="353"/>
        <end position="362"/>
    </location>
</feature>
<evidence type="ECO:0000256" key="1">
    <source>
        <dbReference type="ARBA" id="ARBA00000085"/>
    </source>
</evidence>
<name>A0A9X3NPB0_9ACTN</name>
<sequence>MEEREQAAPAWARRWWARRDTAADWALAAMVYPWSALMIAVAPAGPFGGTALQASGSMTRVLSMAALTFLVPAGVAALVLVRRTRPGWLLAASAVLMLCVGDFGTPGLALFSYAAWQEDRRRLAAWAVGLMGATAVLLGSTSAVVPGAAVTLVLMFQGMPLTVGLWVGTRRQLIANLHERAERLEREQHLLADQAITAERTRIAREMHDVVAHRVSLMVLHAGGLEVSAADERTVAAAGLIRTTGREALAELRGILGVLREEPGEAAPTAPQPVLADLARLIGEWRRAGMPVEWRVSGTPAPLPAQTERTAYRTVQEALTNAGKHAPGGAVRVELEHRPGTLAVTVDNEDPPEGPPAEPPPGSGYGLAGLRERLVLIGGTLTAGPRPGGGWRVRAVLPAPEGAAGGGGGEHVDDGEGANR</sequence>
<dbReference type="GO" id="GO:0005524">
    <property type="term" value="F:ATP binding"/>
    <property type="evidence" value="ECO:0007669"/>
    <property type="project" value="UniProtKB-KW"/>
</dbReference>
<feature type="transmembrane region" description="Helical" evidence="10">
    <location>
        <begin position="147"/>
        <end position="167"/>
    </location>
</feature>
<dbReference type="InterPro" id="IPR011712">
    <property type="entry name" value="Sig_transdc_His_kin_sub3_dim/P"/>
</dbReference>
<organism evidence="13 14">
    <name type="scientific">Streptomonospora mangrovi</name>
    <dbReference type="NCBI Taxonomy" id="2883123"/>
    <lineage>
        <taxon>Bacteria</taxon>
        <taxon>Bacillati</taxon>
        <taxon>Actinomycetota</taxon>
        <taxon>Actinomycetes</taxon>
        <taxon>Streptosporangiales</taxon>
        <taxon>Nocardiopsidaceae</taxon>
        <taxon>Streptomonospora</taxon>
    </lineage>
</organism>
<dbReference type="CDD" id="cd16917">
    <property type="entry name" value="HATPase_UhpB-NarQ-NarX-like"/>
    <property type="match status" value="1"/>
</dbReference>
<evidence type="ECO:0000256" key="2">
    <source>
        <dbReference type="ARBA" id="ARBA00012438"/>
    </source>
</evidence>
<feature type="compositionally biased region" description="Basic and acidic residues" evidence="9">
    <location>
        <begin position="410"/>
        <end position="420"/>
    </location>
</feature>
<dbReference type="InterPro" id="IPR036890">
    <property type="entry name" value="HATPase_C_sf"/>
</dbReference>
<evidence type="ECO:0000256" key="8">
    <source>
        <dbReference type="ARBA" id="ARBA00023012"/>
    </source>
</evidence>
<accession>A0A9X3NPB0</accession>
<evidence type="ECO:0000256" key="3">
    <source>
        <dbReference type="ARBA" id="ARBA00022553"/>
    </source>
</evidence>
<dbReference type="Pfam" id="PF02518">
    <property type="entry name" value="HATPase_c"/>
    <property type="match status" value="1"/>
</dbReference>
<evidence type="ECO:0000256" key="10">
    <source>
        <dbReference type="SAM" id="Phobius"/>
    </source>
</evidence>
<keyword evidence="10" id="KW-0812">Transmembrane</keyword>
<evidence type="ECO:0000256" key="6">
    <source>
        <dbReference type="ARBA" id="ARBA00022777"/>
    </source>
</evidence>
<keyword evidence="5" id="KW-0547">Nucleotide-binding</keyword>
<dbReference type="GO" id="GO:0046983">
    <property type="term" value="F:protein dimerization activity"/>
    <property type="evidence" value="ECO:0007669"/>
    <property type="project" value="InterPro"/>
</dbReference>
<feature type="region of interest" description="Disordered" evidence="9">
    <location>
        <begin position="344"/>
        <end position="367"/>
    </location>
</feature>
<dbReference type="GO" id="GO:0000155">
    <property type="term" value="F:phosphorelay sensor kinase activity"/>
    <property type="evidence" value="ECO:0007669"/>
    <property type="project" value="InterPro"/>
</dbReference>
<dbReference type="SUPFAM" id="SSF55874">
    <property type="entry name" value="ATPase domain of HSP90 chaperone/DNA topoisomerase II/histidine kinase"/>
    <property type="match status" value="1"/>
</dbReference>
<dbReference type="GO" id="GO:0016020">
    <property type="term" value="C:membrane"/>
    <property type="evidence" value="ECO:0007669"/>
    <property type="project" value="InterPro"/>
</dbReference>
<evidence type="ECO:0000256" key="5">
    <source>
        <dbReference type="ARBA" id="ARBA00022741"/>
    </source>
</evidence>
<feature type="region of interest" description="Disordered" evidence="9">
    <location>
        <begin position="381"/>
        <end position="420"/>
    </location>
</feature>
<keyword evidence="14" id="KW-1185">Reference proteome</keyword>
<dbReference type="Pfam" id="PF07730">
    <property type="entry name" value="HisKA_3"/>
    <property type="match status" value="1"/>
</dbReference>
<dbReference type="Gene3D" id="3.30.565.10">
    <property type="entry name" value="Histidine kinase-like ATPase, C-terminal domain"/>
    <property type="match status" value="1"/>
</dbReference>
<keyword evidence="4" id="KW-0808">Transferase</keyword>
<dbReference type="PANTHER" id="PTHR24421:SF10">
    <property type="entry name" value="NITRATE_NITRITE SENSOR PROTEIN NARQ"/>
    <property type="match status" value="1"/>
</dbReference>
<proteinExistence type="predicted"/>
<feature type="domain" description="Histidine kinase/HSP90-like ATPase" evidence="11">
    <location>
        <begin position="308"/>
        <end position="400"/>
    </location>
</feature>
<feature type="domain" description="Signal transduction histidine kinase subgroup 3 dimerisation and phosphoacceptor" evidence="12">
    <location>
        <begin position="199"/>
        <end position="262"/>
    </location>
</feature>
<keyword evidence="3" id="KW-0597">Phosphoprotein</keyword>
<keyword evidence="6 13" id="KW-0418">Kinase</keyword>
<evidence type="ECO:0000256" key="9">
    <source>
        <dbReference type="SAM" id="MobiDB-lite"/>
    </source>
</evidence>
<dbReference type="PANTHER" id="PTHR24421">
    <property type="entry name" value="NITRATE/NITRITE SENSOR PROTEIN NARX-RELATED"/>
    <property type="match status" value="1"/>
</dbReference>
<dbReference type="InterPro" id="IPR050482">
    <property type="entry name" value="Sensor_HK_TwoCompSys"/>
</dbReference>
<dbReference type="InterPro" id="IPR003594">
    <property type="entry name" value="HATPase_dom"/>
</dbReference>
<feature type="transmembrane region" description="Helical" evidence="10">
    <location>
        <begin position="123"/>
        <end position="141"/>
    </location>
</feature>
<reference evidence="13" key="1">
    <citation type="submission" date="2021-10" db="EMBL/GenBank/DDBJ databases">
        <title>Streptomonospora sp. nov., isolated from mangrove soil.</title>
        <authorList>
            <person name="Chen X."/>
            <person name="Ge X."/>
            <person name="Liu W."/>
        </authorList>
    </citation>
    <scope>NUCLEOTIDE SEQUENCE</scope>
    <source>
        <strain evidence="13">S1-112</strain>
    </source>
</reference>
<keyword evidence="7" id="KW-0067">ATP-binding</keyword>
<dbReference type="EMBL" id="JAJAQC010000040">
    <property type="protein sequence ID" value="MDA0566710.1"/>
    <property type="molecule type" value="Genomic_DNA"/>
</dbReference>
<dbReference type="Gene3D" id="1.20.5.1930">
    <property type="match status" value="1"/>
</dbReference>
<dbReference type="EC" id="2.7.13.3" evidence="2"/>
<protein>
    <recommendedName>
        <fullName evidence="2">histidine kinase</fullName>
        <ecNumber evidence="2">2.7.13.3</ecNumber>
    </recommendedName>
</protein>
<dbReference type="Proteomes" id="UP001140076">
    <property type="component" value="Unassembled WGS sequence"/>
</dbReference>
<evidence type="ECO:0000313" key="13">
    <source>
        <dbReference type="EMBL" id="MDA0566710.1"/>
    </source>
</evidence>
<evidence type="ECO:0000256" key="7">
    <source>
        <dbReference type="ARBA" id="ARBA00022840"/>
    </source>
</evidence>
<keyword evidence="10" id="KW-1133">Transmembrane helix</keyword>
<evidence type="ECO:0000259" key="11">
    <source>
        <dbReference type="Pfam" id="PF02518"/>
    </source>
</evidence>
<evidence type="ECO:0000259" key="12">
    <source>
        <dbReference type="Pfam" id="PF07730"/>
    </source>
</evidence>
<dbReference type="RefSeq" id="WP_270073966.1">
    <property type="nucleotide sequence ID" value="NZ_JAJAQC010000040.1"/>
</dbReference>
<feature type="transmembrane region" description="Helical" evidence="10">
    <location>
        <begin position="61"/>
        <end position="81"/>
    </location>
</feature>
<comment type="catalytic activity">
    <reaction evidence="1">
        <text>ATP + protein L-histidine = ADP + protein N-phospho-L-histidine.</text>
        <dbReference type="EC" id="2.7.13.3"/>
    </reaction>
</comment>
<feature type="transmembrane region" description="Helical" evidence="10">
    <location>
        <begin position="25"/>
        <end position="49"/>
    </location>
</feature>
<evidence type="ECO:0000313" key="14">
    <source>
        <dbReference type="Proteomes" id="UP001140076"/>
    </source>
</evidence>
<gene>
    <name evidence="13" type="ORF">LG943_20695</name>
</gene>
<keyword evidence="10" id="KW-0472">Membrane</keyword>
<comment type="caution">
    <text evidence="13">The sequence shown here is derived from an EMBL/GenBank/DDBJ whole genome shotgun (WGS) entry which is preliminary data.</text>
</comment>
<feature type="transmembrane region" description="Helical" evidence="10">
    <location>
        <begin position="87"/>
        <end position="111"/>
    </location>
</feature>
<evidence type="ECO:0000256" key="4">
    <source>
        <dbReference type="ARBA" id="ARBA00022679"/>
    </source>
</evidence>
<dbReference type="AlphaFoldDB" id="A0A9X3NPB0"/>